<dbReference type="GO" id="GO:0005737">
    <property type="term" value="C:cytoplasm"/>
    <property type="evidence" value="ECO:0007669"/>
    <property type="project" value="TreeGrafter"/>
</dbReference>
<dbReference type="PRINTS" id="PR00891">
    <property type="entry name" value="RABGDIREP"/>
</dbReference>
<dbReference type="OrthoDB" id="1916284at2759"/>
<dbReference type="GO" id="GO:0005093">
    <property type="term" value="F:Rab GDP-dissociation inhibitor activity"/>
    <property type="evidence" value="ECO:0007669"/>
    <property type="project" value="TreeGrafter"/>
</dbReference>
<gene>
    <name evidence="2" type="ORF">HHK36_009595</name>
</gene>
<proteinExistence type="inferred from homology"/>
<protein>
    <submittedName>
        <fullName evidence="2">Uncharacterized protein</fullName>
    </submittedName>
</protein>
<dbReference type="Proteomes" id="UP000655225">
    <property type="component" value="Unassembled WGS sequence"/>
</dbReference>
<dbReference type="Pfam" id="PF00996">
    <property type="entry name" value="GDI"/>
    <property type="match status" value="1"/>
</dbReference>
<evidence type="ECO:0000256" key="1">
    <source>
        <dbReference type="ARBA" id="ARBA00005593"/>
    </source>
</evidence>
<dbReference type="Gene3D" id="3.50.50.60">
    <property type="entry name" value="FAD/NAD(P)-binding domain"/>
    <property type="match status" value="2"/>
</dbReference>
<sequence length="163" mass="18165">MLGHNHLILATQWQSPQIETCSEISSLSLKSATRIAMDEDYDTIVLGTGLKECIISGLLSVDGLKVEFDENGKAFGVTSEGETAKCKKVVCDPSYLADKVRKVEKVARAICIIRHPIPKQFSLCPGYSATETTWTQIRHLYEMLKMDKQLIMIHQCPEPVVVL</sequence>
<comment type="similarity">
    <text evidence="1">Belongs to the Rab GDI family.</text>
</comment>
<dbReference type="AlphaFoldDB" id="A0A834ZLL8"/>
<accession>A0A834ZLL8</accession>
<dbReference type="PANTHER" id="PTHR11787:SF10">
    <property type="entry name" value="GUANOSINE NUCLEOTIDE DIPHOSPHATE DISSOCIATION INHIBITOR"/>
    <property type="match status" value="1"/>
</dbReference>
<dbReference type="InterPro" id="IPR018203">
    <property type="entry name" value="GDP_dissociation_inhibitor"/>
</dbReference>
<organism evidence="2 3">
    <name type="scientific">Tetracentron sinense</name>
    <name type="common">Spur-leaf</name>
    <dbReference type="NCBI Taxonomy" id="13715"/>
    <lineage>
        <taxon>Eukaryota</taxon>
        <taxon>Viridiplantae</taxon>
        <taxon>Streptophyta</taxon>
        <taxon>Embryophyta</taxon>
        <taxon>Tracheophyta</taxon>
        <taxon>Spermatophyta</taxon>
        <taxon>Magnoliopsida</taxon>
        <taxon>Trochodendrales</taxon>
        <taxon>Trochodendraceae</taxon>
        <taxon>Tetracentron</taxon>
    </lineage>
</organism>
<evidence type="ECO:0000313" key="3">
    <source>
        <dbReference type="Proteomes" id="UP000655225"/>
    </source>
</evidence>
<keyword evidence="3" id="KW-1185">Reference proteome</keyword>
<dbReference type="GO" id="GO:0016192">
    <property type="term" value="P:vesicle-mediated transport"/>
    <property type="evidence" value="ECO:0007669"/>
    <property type="project" value="TreeGrafter"/>
</dbReference>
<comment type="caution">
    <text evidence="2">The sequence shown here is derived from an EMBL/GenBank/DDBJ whole genome shotgun (WGS) entry which is preliminary data.</text>
</comment>
<dbReference type="PANTHER" id="PTHR11787">
    <property type="entry name" value="RAB GDP-DISSOCIATION INHIBITOR"/>
    <property type="match status" value="1"/>
</dbReference>
<dbReference type="GO" id="GO:0007264">
    <property type="term" value="P:small GTPase-mediated signal transduction"/>
    <property type="evidence" value="ECO:0007669"/>
    <property type="project" value="InterPro"/>
</dbReference>
<dbReference type="InterPro" id="IPR036188">
    <property type="entry name" value="FAD/NAD-bd_sf"/>
</dbReference>
<evidence type="ECO:0000313" key="2">
    <source>
        <dbReference type="EMBL" id="KAF8404707.1"/>
    </source>
</evidence>
<name>A0A834ZLL8_TETSI</name>
<dbReference type="EMBL" id="JABCRI010000006">
    <property type="protein sequence ID" value="KAF8404707.1"/>
    <property type="molecule type" value="Genomic_DNA"/>
</dbReference>
<reference evidence="2 3" key="1">
    <citation type="submission" date="2020-04" db="EMBL/GenBank/DDBJ databases">
        <title>Plant Genome Project.</title>
        <authorList>
            <person name="Zhang R.-G."/>
        </authorList>
    </citation>
    <scope>NUCLEOTIDE SEQUENCE [LARGE SCALE GENOMIC DNA]</scope>
    <source>
        <strain evidence="2">YNK0</strain>
        <tissue evidence="2">Leaf</tissue>
    </source>
</reference>